<dbReference type="AlphaFoldDB" id="A0A928ZZL0"/>
<name>A0A928ZZL0_LEPEC</name>
<dbReference type="InterPro" id="IPR058095">
    <property type="entry name" value="Psb35-like"/>
</dbReference>
<dbReference type="NCBIfam" id="NF047380">
    <property type="entry name" value="photo_II_xxx"/>
    <property type="match status" value="1"/>
</dbReference>
<comment type="caution">
    <text evidence="1">The sequence shown here is derived from an EMBL/GenBank/DDBJ whole genome shotgun (WGS) entry which is preliminary data.</text>
</comment>
<accession>A0A928ZZL0</accession>
<proteinExistence type="predicted"/>
<dbReference type="InterPro" id="IPR058523">
    <property type="entry name" value="DUF8210"/>
</dbReference>
<gene>
    <name evidence="1" type="ORF">IQ260_27180</name>
</gene>
<protein>
    <submittedName>
        <fullName evidence="1">Uncharacterized protein</fullName>
    </submittedName>
</protein>
<evidence type="ECO:0000313" key="2">
    <source>
        <dbReference type="Proteomes" id="UP000615026"/>
    </source>
</evidence>
<dbReference type="Proteomes" id="UP000615026">
    <property type="component" value="Unassembled WGS sequence"/>
</dbReference>
<evidence type="ECO:0000313" key="1">
    <source>
        <dbReference type="EMBL" id="MBE9070331.1"/>
    </source>
</evidence>
<keyword evidence="2" id="KW-1185">Reference proteome</keyword>
<reference evidence="1" key="1">
    <citation type="submission" date="2020-10" db="EMBL/GenBank/DDBJ databases">
        <authorList>
            <person name="Castelo-Branco R."/>
            <person name="Eusebio N."/>
            <person name="Adriana R."/>
            <person name="Vieira A."/>
            <person name="Brugerolle De Fraissinette N."/>
            <person name="Rezende De Castro R."/>
            <person name="Schneider M.P."/>
            <person name="Vasconcelos V."/>
            <person name="Leao P.N."/>
        </authorList>
    </citation>
    <scope>NUCLEOTIDE SEQUENCE</scope>
    <source>
        <strain evidence="1">LEGE 11479</strain>
    </source>
</reference>
<dbReference type="Pfam" id="PF26637">
    <property type="entry name" value="DUF8210"/>
    <property type="match status" value="1"/>
</dbReference>
<dbReference type="RefSeq" id="WP_193996205.1">
    <property type="nucleotide sequence ID" value="NZ_JADEXP010000414.1"/>
</dbReference>
<dbReference type="EMBL" id="JADEXP010000414">
    <property type="protein sequence ID" value="MBE9070331.1"/>
    <property type="molecule type" value="Genomic_DNA"/>
</dbReference>
<sequence length="76" mass="8355">MFGILLAVIIVAWVAASIIGTQAYFFGEQSKPIHERNWNSDGFENIAKLVTGRETNFNERVYPSGGDAYTSNVANS</sequence>
<organism evidence="1 2">
    <name type="scientific">Leptolyngbya cf. ectocarpi LEGE 11479</name>
    <dbReference type="NCBI Taxonomy" id="1828722"/>
    <lineage>
        <taxon>Bacteria</taxon>
        <taxon>Bacillati</taxon>
        <taxon>Cyanobacteriota</taxon>
        <taxon>Cyanophyceae</taxon>
        <taxon>Leptolyngbyales</taxon>
        <taxon>Leptolyngbyaceae</taxon>
        <taxon>Leptolyngbya group</taxon>
        <taxon>Leptolyngbya</taxon>
    </lineage>
</organism>